<comment type="caution">
    <text evidence="1">The sequence shown here is derived from an EMBL/GenBank/DDBJ whole genome shotgun (WGS) entry which is preliminary data.</text>
</comment>
<dbReference type="EMBL" id="QGTD01000001">
    <property type="protein sequence ID" value="PWU70399.1"/>
    <property type="molecule type" value="Genomic_DNA"/>
</dbReference>
<evidence type="ECO:0000313" key="2">
    <source>
        <dbReference type="Proteomes" id="UP000245624"/>
    </source>
</evidence>
<accession>A0A317L998</accession>
<proteinExistence type="predicted"/>
<dbReference type="Proteomes" id="UP000245624">
    <property type="component" value="Unassembled WGS sequence"/>
</dbReference>
<sequence>MYSANGRGLSFPLSSFEASIQHNSLVQFVDIARNQPMDSVKSATYVVDTAYSLTVTTKSGGKLPTHIQEITYNFLK</sequence>
<gene>
    <name evidence="1" type="ORF">DLJ74_00770</name>
</gene>
<protein>
    <submittedName>
        <fullName evidence="1">Uncharacterized protein</fullName>
    </submittedName>
</protein>
<organism evidence="1 2">
    <name type="scientific">Gracilibacillus dipsosauri</name>
    <dbReference type="NCBI Taxonomy" id="178340"/>
    <lineage>
        <taxon>Bacteria</taxon>
        <taxon>Bacillati</taxon>
        <taxon>Bacillota</taxon>
        <taxon>Bacilli</taxon>
        <taxon>Bacillales</taxon>
        <taxon>Bacillaceae</taxon>
        <taxon>Gracilibacillus</taxon>
    </lineage>
</organism>
<evidence type="ECO:0000313" key="1">
    <source>
        <dbReference type="EMBL" id="PWU70399.1"/>
    </source>
</evidence>
<dbReference type="AlphaFoldDB" id="A0A317L998"/>
<reference evidence="1 2" key="1">
    <citation type="submission" date="2018-05" db="EMBL/GenBank/DDBJ databases">
        <title>Genomic analysis of Gracilibacillus dipsosauri DD1 reveals novel features of a salt-tolerant amylase.</title>
        <authorList>
            <person name="Deutch C.E."/>
            <person name="Yang S."/>
        </authorList>
    </citation>
    <scope>NUCLEOTIDE SEQUENCE [LARGE SCALE GENOMIC DNA]</scope>
    <source>
        <strain evidence="1 2">DD1</strain>
    </source>
</reference>
<keyword evidence="2" id="KW-1185">Reference proteome</keyword>
<name>A0A317L998_9BACI</name>